<gene>
    <name evidence="1" type="ORF">DI536_10565</name>
</gene>
<dbReference type="AlphaFoldDB" id="A0A2W5TG33"/>
<accession>A0A2W5TG33</accession>
<comment type="caution">
    <text evidence="1">The sequence shown here is derived from an EMBL/GenBank/DDBJ whole genome shotgun (WGS) entry which is preliminary data.</text>
</comment>
<dbReference type="SUPFAM" id="SSF51306">
    <property type="entry name" value="LexA/Signal peptidase"/>
    <property type="match status" value="1"/>
</dbReference>
<reference evidence="1 2" key="1">
    <citation type="submission" date="2017-08" db="EMBL/GenBank/DDBJ databases">
        <title>Infants hospitalized years apart are colonized by the same room-sourced microbial strains.</title>
        <authorList>
            <person name="Brooks B."/>
            <person name="Olm M.R."/>
            <person name="Firek B.A."/>
            <person name="Baker R."/>
            <person name="Thomas B.C."/>
            <person name="Morowitz M.J."/>
            <person name="Banfield J.F."/>
        </authorList>
    </citation>
    <scope>NUCLEOTIDE SEQUENCE [LARGE SCALE GENOMIC DNA]</scope>
    <source>
        <strain evidence="1">S2_003_000_R2_14</strain>
    </source>
</reference>
<evidence type="ECO:0000313" key="1">
    <source>
        <dbReference type="EMBL" id="PZR14490.1"/>
    </source>
</evidence>
<protein>
    <recommendedName>
        <fullName evidence="3">Peptidase S24/S26A/S26B/S26C domain-containing protein</fullName>
    </recommendedName>
</protein>
<name>A0A2W5TG33_9BACT</name>
<organism evidence="1 2">
    <name type="scientific">Archangium gephyra</name>
    <dbReference type="NCBI Taxonomy" id="48"/>
    <lineage>
        <taxon>Bacteria</taxon>
        <taxon>Pseudomonadati</taxon>
        <taxon>Myxococcota</taxon>
        <taxon>Myxococcia</taxon>
        <taxon>Myxococcales</taxon>
        <taxon>Cystobacterineae</taxon>
        <taxon>Archangiaceae</taxon>
        <taxon>Archangium</taxon>
    </lineage>
</organism>
<sequence length="145" mass="15819">MMHEALLRASPIGAVMWLKAAGKSLWPLVRDGDSLRVQRVEAASLHPGDIAVVKLPNGVLAAHIVVSTQPVRTASSVGVEDPPPLEVLARVTAFRRKDVVYEWPSYASPALRLLPSASRALKSLPGLRHLVRLVRDGRNRNRGRS</sequence>
<evidence type="ECO:0000313" key="2">
    <source>
        <dbReference type="Proteomes" id="UP000249061"/>
    </source>
</evidence>
<dbReference type="EMBL" id="QFQP01000007">
    <property type="protein sequence ID" value="PZR14490.1"/>
    <property type="molecule type" value="Genomic_DNA"/>
</dbReference>
<dbReference type="Proteomes" id="UP000249061">
    <property type="component" value="Unassembled WGS sequence"/>
</dbReference>
<dbReference type="InterPro" id="IPR036286">
    <property type="entry name" value="LexA/Signal_pep-like_sf"/>
</dbReference>
<evidence type="ECO:0008006" key="3">
    <source>
        <dbReference type="Google" id="ProtNLM"/>
    </source>
</evidence>
<proteinExistence type="predicted"/>